<comment type="caution">
    <text evidence="3">The sequence shown here is derived from an EMBL/GenBank/DDBJ whole genome shotgun (WGS) entry which is preliminary data.</text>
</comment>
<dbReference type="AlphaFoldDB" id="A0AA88GQX5"/>
<feature type="transmembrane region" description="Helical" evidence="2">
    <location>
        <begin position="215"/>
        <end position="236"/>
    </location>
</feature>
<sequence>MDDYAATSAATSFPKESRTYSSDISRGWKIGSWLLCPNVDVEISNDENNSSSSFGTYQNSTRNRAVIFSPTALRIISILVTLIWLLIFGLLLILLLVCGVDINFGSAISSCGRNGHWLRPFFVATFAIYWVIMSLLFFSRAFMLHAKSFGLANARSKCWRMIFCGLTIPRRGVELKSVTFWLIWIQLLIGLISNILLLLMAIFPDQKETKSFHFVTAFLGLTLLLIYSACSVVLHIGRVIKVMKKQSPPFELFRKIDSKQIPSQRTWLCLSVTAHVFVIVWQLIFVLAGSGFVPAYVSTVIPVYEWLGVSCILLALFPHTFDTMMTDVRSSSTMTTSTELSNSSHHTEEDETNTLILK</sequence>
<name>A0AA88GQX5_NAELO</name>
<feature type="transmembrane region" description="Helical" evidence="2">
    <location>
        <begin position="72"/>
        <end position="97"/>
    </location>
</feature>
<feature type="transmembrane region" description="Helical" evidence="2">
    <location>
        <begin position="267"/>
        <end position="289"/>
    </location>
</feature>
<evidence type="ECO:0000313" key="3">
    <source>
        <dbReference type="EMBL" id="KAG2387232.1"/>
    </source>
</evidence>
<dbReference type="RefSeq" id="XP_044551224.1">
    <property type="nucleotide sequence ID" value="XM_044690885.1"/>
</dbReference>
<dbReference type="EMBL" id="PYSW02000013">
    <property type="protein sequence ID" value="KAG2387232.1"/>
    <property type="molecule type" value="Genomic_DNA"/>
</dbReference>
<accession>A0AA88GQX5</accession>
<evidence type="ECO:0000256" key="2">
    <source>
        <dbReference type="SAM" id="Phobius"/>
    </source>
</evidence>
<organism evidence="3 4">
    <name type="scientific">Naegleria lovaniensis</name>
    <name type="common">Amoeba</name>
    <dbReference type="NCBI Taxonomy" id="51637"/>
    <lineage>
        <taxon>Eukaryota</taxon>
        <taxon>Discoba</taxon>
        <taxon>Heterolobosea</taxon>
        <taxon>Tetramitia</taxon>
        <taxon>Eutetramitia</taxon>
        <taxon>Vahlkampfiidae</taxon>
        <taxon>Naegleria</taxon>
    </lineage>
</organism>
<evidence type="ECO:0000256" key="1">
    <source>
        <dbReference type="SAM" id="MobiDB-lite"/>
    </source>
</evidence>
<feature type="transmembrane region" description="Helical" evidence="2">
    <location>
        <begin position="295"/>
        <end position="317"/>
    </location>
</feature>
<proteinExistence type="predicted"/>
<gene>
    <name evidence="3" type="ORF">C9374_001564</name>
</gene>
<dbReference type="Proteomes" id="UP000816034">
    <property type="component" value="Unassembled WGS sequence"/>
</dbReference>
<keyword evidence="2" id="KW-0472">Membrane</keyword>
<reference evidence="3 4" key="1">
    <citation type="journal article" date="2018" name="BMC Genomics">
        <title>The genome of Naegleria lovaniensis, the basis for a comparative approach to unravel pathogenicity factors of the human pathogenic amoeba N. fowleri.</title>
        <authorList>
            <person name="Liechti N."/>
            <person name="Schurch N."/>
            <person name="Bruggmann R."/>
            <person name="Wittwer M."/>
        </authorList>
    </citation>
    <scope>NUCLEOTIDE SEQUENCE [LARGE SCALE GENOMIC DNA]</scope>
    <source>
        <strain evidence="3 4">ATCC 30569</strain>
    </source>
</reference>
<keyword evidence="2" id="KW-1133">Transmembrane helix</keyword>
<dbReference type="GeneID" id="68094020"/>
<feature type="region of interest" description="Disordered" evidence="1">
    <location>
        <begin position="336"/>
        <end position="358"/>
    </location>
</feature>
<feature type="transmembrane region" description="Helical" evidence="2">
    <location>
        <begin position="180"/>
        <end position="203"/>
    </location>
</feature>
<keyword evidence="4" id="KW-1185">Reference proteome</keyword>
<evidence type="ECO:0000313" key="4">
    <source>
        <dbReference type="Proteomes" id="UP000816034"/>
    </source>
</evidence>
<protein>
    <submittedName>
        <fullName evidence="3">Uncharacterized protein</fullName>
    </submittedName>
</protein>
<feature type="transmembrane region" description="Helical" evidence="2">
    <location>
        <begin position="117"/>
        <end position="138"/>
    </location>
</feature>
<keyword evidence="2" id="KW-0812">Transmembrane</keyword>